<accession>A0A0V0ZRV1</accession>
<protein>
    <submittedName>
        <fullName evidence="1">Uncharacterized protein</fullName>
    </submittedName>
</protein>
<evidence type="ECO:0000313" key="2">
    <source>
        <dbReference type="Proteomes" id="UP000054783"/>
    </source>
</evidence>
<sequence length="82" mass="9565">MQFFDMTNDDLKQLAELCTVNKPTVVDSKGDITVKILIAEFLKNSITSITEIKRSSKARRDFLEMISCYQEILHWKKLKNKI</sequence>
<evidence type="ECO:0000313" key="1">
    <source>
        <dbReference type="EMBL" id="KRY14819.1"/>
    </source>
</evidence>
<dbReference type="AlphaFoldDB" id="A0A0V0ZRV1"/>
<keyword evidence="2" id="KW-1185">Reference proteome</keyword>
<comment type="caution">
    <text evidence="1">The sequence shown here is derived from an EMBL/GenBank/DDBJ whole genome shotgun (WGS) entry which is preliminary data.</text>
</comment>
<dbReference type="Proteomes" id="UP000054783">
    <property type="component" value="Unassembled WGS sequence"/>
</dbReference>
<reference evidence="1 2" key="1">
    <citation type="submission" date="2015-01" db="EMBL/GenBank/DDBJ databases">
        <title>Evolution of Trichinella species and genotypes.</title>
        <authorList>
            <person name="Korhonen P.K."/>
            <person name="Edoardo P."/>
            <person name="Giuseppe L.R."/>
            <person name="Gasser R.B."/>
        </authorList>
    </citation>
    <scope>NUCLEOTIDE SEQUENCE [LARGE SCALE GENOMIC DNA]</scope>
    <source>
        <strain evidence="1">ISS2496</strain>
    </source>
</reference>
<organism evidence="1 2">
    <name type="scientific">Trichinella patagoniensis</name>
    <dbReference type="NCBI Taxonomy" id="990121"/>
    <lineage>
        <taxon>Eukaryota</taxon>
        <taxon>Metazoa</taxon>
        <taxon>Ecdysozoa</taxon>
        <taxon>Nematoda</taxon>
        <taxon>Enoplea</taxon>
        <taxon>Dorylaimia</taxon>
        <taxon>Trichinellida</taxon>
        <taxon>Trichinellidae</taxon>
        <taxon>Trichinella</taxon>
    </lineage>
</organism>
<dbReference type="EMBL" id="JYDQ01000108">
    <property type="protein sequence ID" value="KRY14819.1"/>
    <property type="molecule type" value="Genomic_DNA"/>
</dbReference>
<proteinExistence type="predicted"/>
<name>A0A0V0ZRV1_9BILA</name>
<gene>
    <name evidence="1" type="ORF">T12_12014</name>
</gene>